<dbReference type="InterPro" id="IPR006172">
    <property type="entry name" value="DNA-dir_DNA_pol_B"/>
</dbReference>
<proteinExistence type="inferred from homology"/>
<evidence type="ECO:0000256" key="5">
    <source>
        <dbReference type="ARBA" id="ARBA00022932"/>
    </source>
</evidence>
<dbReference type="InterPro" id="IPR050240">
    <property type="entry name" value="DNA_pol_type-B"/>
</dbReference>
<evidence type="ECO:0000313" key="9">
    <source>
        <dbReference type="EMBL" id="HGM58347.1"/>
    </source>
</evidence>
<evidence type="ECO:0000256" key="6">
    <source>
        <dbReference type="ARBA" id="ARBA00023125"/>
    </source>
</evidence>
<dbReference type="InterPro" id="IPR006134">
    <property type="entry name" value="DNA-dir_DNA_pol_B_multi_dom"/>
</dbReference>
<reference evidence="9" key="1">
    <citation type="journal article" date="2020" name="mSystems">
        <title>Genome- and Community-Level Interaction Insights into Carbon Utilization and Element Cycling Functions of Hydrothermarchaeota in Hydrothermal Sediment.</title>
        <authorList>
            <person name="Zhou Z."/>
            <person name="Liu Y."/>
            <person name="Xu W."/>
            <person name="Pan J."/>
            <person name="Luo Z.H."/>
            <person name="Li M."/>
        </authorList>
    </citation>
    <scope>NUCLEOTIDE SEQUENCE [LARGE SCALE GENOMIC DNA]</scope>
    <source>
        <strain evidence="9">SpSt-642</strain>
    </source>
</reference>
<evidence type="ECO:0000256" key="1">
    <source>
        <dbReference type="ARBA" id="ARBA00005755"/>
    </source>
</evidence>
<evidence type="ECO:0000256" key="4">
    <source>
        <dbReference type="ARBA" id="ARBA00022695"/>
    </source>
</evidence>
<sequence length="638" mass="75237">MVISMNNYWLLDVKIRDNRVFLSIYSETNGSVHEKMFNLNFYGYILGNEPEIIARELYNIDGVEDAWVEEWRTPPYYNESVKVVVYKTTDYGLFQKIVETSLRKSLKVVNNYPHPLVEALYRAGLRPLVRIRFLNSRLETIEWNPFDKDPFINYVIVGFENGYYFVETNSEKSIFWKINDVVDYLVSGKYVLGFADPYLYVKLVEIEPCVKNIVYTWILSGSHHPSEFFEWSRLSYTPLSLMNNMSIGRILSTIETLHARDRKYLVYKTHGRRENWKTMRELLINDCGGVVYQPKPGLYWNVCQIDFKSLYPSIIVKYNVSGETVDRINCVNELEIPWSNHKICLDEKGVVPESIEKLIVLKDTYSELFNQTKESVYEYRKNAVKWILVASFGYLGYRNSLFGSIMAHEIVTSTSRELMRKARLIVEKLGYRVIHIIIDSLFIEGVFSKCECDFIRNRIVEETGFDAKVEAHYIWLYIPRSFNDNKGVANKYYGLFSNNQFKIKGLMCIRRDTPLFIKKAQLEALKKLFEARSPREFYSKLVEAHRVVDQYVEKIVKGEYSLNELIICRESSVRNSYRKPYLYVYRTKPPFRLIYVDDKLTPYEEYSGVIDINKYIELLEKARRELPSVNDVLKYNFV</sequence>
<dbReference type="InterPro" id="IPR023211">
    <property type="entry name" value="DNA_pol_palm_dom_sf"/>
</dbReference>
<dbReference type="Gene3D" id="1.10.287.690">
    <property type="entry name" value="Helix hairpin bin"/>
    <property type="match status" value="1"/>
</dbReference>
<dbReference type="GO" id="GO:0003677">
    <property type="term" value="F:DNA binding"/>
    <property type="evidence" value="ECO:0007669"/>
    <property type="project" value="UniProtKB-KW"/>
</dbReference>
<dbReference type="PANTHER" id="PTHR10322:SF23">
    <property type="entry name" value="DNA POLYMERASE DELTA CATALYTIC SUBUNIT"/>
    <property type="match status" value="1"/>
</dbReference>
<dbReference type="EMBL" id="DTBJ01000016">
    <property type="protein sequence ID" value="HGM58347.1"/>
    <property type="molecule type" value="Genomic_DNA"/>
</dbReference>
<feature type="domain" description="DNA-directed DNA polymerase family B multifunctional" evidence="8">
    <location>
        <begin position="287"/>
        <end position="429"/>
    </location>
</feature>
<comment type="catalytic activity">
    <reaction evidence="7">
        <text>DNA(n) + a 2'-deoxyribonucleoside 5'-triphosphate = DNA(n+1) + diphosphate</text>
        <dbReference type="Rhea" id="RHEA:22508"/>
        <dbReference type="Rhea" id="RHEA-COMP:17339"/>
        <dbReference type="Rhea" id="RHEA-COMP:17340"/>
        <dbReference type="ChEBI" id="CHEBI:33019"/>
        <dbReference type="ChEBI" id="CHEBI:61560"/>
        <dbReference type="ChEBI" id="CHEBI:173112"/>
        <dbReference type="EC" id="2.7.7.7"/>
    </reaction>
</comment>
<name>A0A7C4HCJ2_STAMA</name>
<keyword evidence="3" id="KW-0808">Transferase</keyword>
<evidence type="ECO:0000259" key="8">
    <source>
        <dbReference type="Pfam" id="PF00136"/>
    </source>
</evidence>
<gene>
    <name evidence="9" type="ORF">ENU14_02000</name>
</gene>
<dbReference type="Gene3D" id="1.10.132.60">
    <property type="entry name" value="DNA polymerase family B, C-terminal domain"/>
    <property type="match status" value="1"/>
</dbReference>
<keyword evidence="4" id="KW-0548">Nucleotidyltransferase</keyword>
<dbReference type="Gene3D" id="3.90.1600.10">
    <property type="entry name" value="Palm domain of DNA polymerase"/>
    <property type="match status" value="1"/>
</dbReference>
<comment type="caution">
    <text evidence="9">The sequence shown here is derived from an EMBL/GenBank/DDBJ whole genome shotgun (WGS) entry which is preliminary data.</text>
</comment>
<dbReference type="SMART" id="SM00486">
    <property type="entry name" value="POLBc"/>
    <property type="match status" value="1"/>
</dbReference>
<dbReference type="AlphaFoldDB" id="A0A7C4HCJ2"/>
<organism evidence="9">
    <name type="scientific">Staphylothermus marinus</name>
    <dbReference type="NCBI Taxonomy" id="2280"/>
    <lineage>
        <taxon>Archaea</taxon>
        <taxon>Thermoproteota</taxon>
        <taxon>Thermoprotei</taxon>
        <taxon>Desulfurococcales</taxon>
        <taxon>Desulfurococcaceae</taxon>
        <taxon>Staphylothermus</taxon>
    </lineage>
</organism>
<dbReference type="InterPro" id="IPR042087">
    <property type="entry name" value="DNA_pol_B_thumb"/>
</dbReference>
<protein>
    <recommendedName>
        <fullName evidence="2">DNA-directed DNA polymerase</fullName>
        <ecNumber evidence="2">2.7.7.7</ecNumber>
    </recommendedName>
</protein>
<accession>A0A7C4HCJ2</accession>
<dbReference type="SUPFAM" id="SSF56672">
    <property type="entry name" value="DNA/RNA polymerases"/>
    <property type="match status" value="1"/>
</dbReference>
<dbReference type="Pfam" id="PF00136">
    <property type="entry name" value="DNA_pol_B"/>
    <property type="match status" value="1"/>
</dbReference>
<comment type="similarity">
    <text evidence="1">Belongs to the DNA polymerase type-B family.</text>
</comment>
<dbReference type="InterPro" id="IPR043502">
    <property type="entry name" value="DNA/RNA_pol_sf"/>
</dbReference>
<dbReference type="EC" id="2.7.7.7" evidence="2"/>
<dbReference type="GO" id="GO:0006261">
    <property type="term" value="P:DNA-templated DNA replication"/>
    <property type="evidence" value="ECO:0007669"/>
    <property type="project" value="TreeGrafter"/>
</dbReference>
<evidence type="ECO:0000256" key="3">
    <source>
        <dbReference type="ARBA" id="ARBA00022679"/>
    </source>
</evidence>
<evidence type="ECO:0000256" key="2">
    <source>
        <dbReference type="ARBA" id="ARBA00012417"/>
    </source>
</evidence>
<dbReference type="GO" id="GO:0003887">
    <property type="term" value="F:DNA-directed DNA polymerase activity"/>
    <property type="evidence" value="ECO:0007669"/>
    <property type="project" value="UniProtKB-KW"/>
</dbReference>
<keyword evidence="6" id="KW-0238">DNA-binding</keyword>
<dbReference type="PANTHER" id="PTHR10322">
    <property type="entry name" value="DNA POLYMERASE CATALYTIC SUBUNIT"/>
    <property type="match status" value="1"/>
</dbReference>
<keyword evidence="5" id="KW-0239">DNA-directed DNA polymerase</keyword>
<evidence type="ECO:0000256" key="7">
    <source>
        <dbReference type="ARBA" id="ARBA00049244"/>
    </source>
</evidence>
<dbReference type="GO" id="GO:0000166">
    <property type="term" value="F:nucleotide binding"/>
    <property type="evidence" value="ECO:0007669"/>
    <property type="project" value="InterPro"/>
</dbReference>